<organism evidence="1 2">
    <name type="scientific">Mythimna loreyi</name>
    <dbReference type="NCBI Taxonomy" id="667449"/>
    <lineage>
        <taxon>Eukaryota</taxon>
        <taxon>Metazoa</taxon>
        <taxon>Ecdysozoa</taxon>
        <taxon>Arthropoda</taxon>
        <taxon>Hexapoda</taxon>
        <taxon>Insecta</taxon>
        <taxon>Pterygota</taxon>
        <taxon>Neoptera</taxon>
        <taxon>Endopterygota</taxon>
        <taxon>Lepidoptera</taxon>
        <taxon>Glossata</taxon>
        <taxon>Ditrysia</taxon>
        <taxon>Noctuoidea</taxon>
        <taxon>Noctuidae</taxon>
        <taxon>Noctuinae</taxon>
        <taxon>Hadenini</taxon>
        <taxon>Mythimna</taxon>
    </lineage>
</organism>
<comment type="caution">
    <text evidence="1">The sequence shown here is derived from an EMBL/GenBank/DDBJ whole genome shotgun (WGS) entry which is preliminary data.</text>
</comment>
<name>A0ACC2R0E0_9NEOP</name>
<reference evidence="1" key="1">
    <citation type="submission" date="2023-03" db="EMBL/GenBank/DDBJ databases">
        <title>Chromosome-level genomes of two armyworms, Mythimna separata and Mythimna loreyi, provide insights into the biosynthesis and reception of sex pheromones.</title>
        <authorList>
            <person name="Zhao H."/>
        </authorList>
    </citation>
    <scope>NUCLEOTIDE SEQUENCE</scope>
    <source>
        <strain evidence="1">BeijingLab</strain>
    </source>
</reference>
<sequence>MPTAFLRKSFKTVCVDTVLFFAMFALVGHITINYWERYTIQNELYSMKHSLYTLKDTIGNIGKAYDSLHNELKVLVFEVEKNQIDTPECRQKAELEAKYVV</sequence>
<accession>A0ACC2R0E0</accession>
<dbReference type="Proteomes" id="UP001231649">
    <property type="component" value="Chromosome 9"/>
</dbReference>
<evidence type="ECO:0000313" key="1">
    <source>
        <dbReference type="EMBL" id="KAJ8728295.1"/>
    </source>
</evidence>
<keyword evidence="2" id="KW-1185">Reference proteome</keyword>
<protein>
    <submittedName>
        <fullName evidence="1">Uncharacterized protein</fullName>
    </submittedName>
</protein>
<proteinExistence type="predicted"/>
<gene>
    <name evidence="1" type="ORF">PYW08_016680</name>
</gene>
<evidence type="ECO:0000313" key="2">
    <source>
        <dbReference type="Proteomes" id="UP001231649"/>
    </source>
</evidence>
<dbReference type="EMBL" id="CM056785">
    <property type="protein sequence ID" value="KAJ8728295.1"/>
    <property type="molecule type" value="Genomic_DNA"/>
</dbReference>